<gene>
    <name evidence="2" type="ORF">SAMN02745887_02369</name>
</gene>
<reference evidence="2 3" key="1">
    <citation type="submission" date="2016-11" db="EMBL/GenBank/DDBJ databases">
        <authorList>
            <person name="Jaros S."/>
            <person name="Januszkiewicz K."/>
            <person name="Wedrychowicz H."/>
        </authorList>
    </citation>
    <scope>NUCLEOTIDE SEQUENCE [LARGE SCALE GENOMIC DNA]</scope>
    <source>
        <strain evidence="2 3">DSM 18899</strain>
    </source>
</reference>
<dbReference type="EMBL" id="FPKR01000009">
    <property type="protein sequence ID" value="SFZ77365.1"/>
    <property type="molecule type" value="Genomic_DNA"/>
</dbReference>
<sequence length="299" mass="32341">MTTASLPFNSTNVRNYIALNSLRAGLATTARLSPELALAWTEKLFFTPPRHDWPLAEREWLARAEQGTLHTAGMPVPEWDGKPMRSYRWGEARRGKIVVQHGWGGRATQFQAFLPGLLDAGYQVIAIDAPGHGASAGKRASLIHFAQALTRLVRNEGAVDGLIAHSLGGAASIYALASEGLPVGRVALIAPSADVAVWARQVSGMLGLSCELQARLRTRMETRFGLQWDELNAIHRAAELQQPALIVHDRGDKEVAAQAGIGIASAWVGAQLQLTEGLGHRRILKDAAVVDSVLRFMRG</sequence>
<dbReference type="STRING" id="1121279.SAMN02745887_02369"/>
<protein>
    <submittedName>
        <fullName evidence="2">Lysophospholipase, alpha-beta hydrolase superfamily</fullName>
    </submittedName>
</protein>
<organism evidence="2 3">
    <name type="scientific">Chitinimonas taiwanensis DSM 18899</name>
    <dbReference type="NCBI Taxonomy" id="1121279"/>
    <lineage>
        <taxon>Bacteria</taxon>
        <taxon>Pseudomonadati</taxon>
        <taxon>Pseudomonadota</taxon>
        <taxon>Betaproteobacteria</taxon>
        <taxon>Neisseriales</taxon>
        <taxon>Chitinibacteraceae</taxon>
        <taxon>Chitinimonas</taxon>
    </lineage>
</organism>
<dbReference type="SUPFAM" id="SSF53474">
    <property type="entry name" value="alpha/beta-Hydrolases"/>
    <property type="match status" value="1"/>
</dbReference>
<dbReference type="Gene3D" id="3.40.50.1820">
    <property type="entry name" value="alpha/beta hydrolase"/>
    <property type="match status" value="1"/>
</dbReference>
<dbReference type="RefSeq" id="WP_072428884.1">
    <property type="nucleotide sequence ID" value="NZ_FPKR01000009.1"/>
</dbReference>
<dbReference type="PANTHER" id="PTHR43194">
    <property type="entry name" value="HYDROLASE ALPHA/BETA FOLD FAMILY"/>
    <property type="match status" value="1"/>
</dbReference>
<dbReference type="AlphaFoldDB" id="A0A1K2HL00"/>
<dbReference type="InterPro" id="IPR022742">
    <property type="entry name" value="Hydrolase_4"/>
</dbReference>
<feature type="domain" description="Serine aminopeptidase S33" evidence="1">
    <location>
        <begin position="93"/>
        <end position="197"/>
    </location>
</feature>
<dbReference type="Proteomes" id="UP000186513">
    <property type="component" value="Unassembled WGS sequence"/>
</dbReference>
<proteinExistence type="predicted"/>
<keyword evidence="2" id="KW-0378">Hydrolase</keyword>
<dbReference type="GO" id="GO:0016787">
    <property type="term" value="F:hydrolase activity"/>
    <property type="evidence" value="ECO:0007669"/>
    <property type="project" value="UniProtKB-KW"/>
</dbReference>
<dbReference type="PANTHER" id="PTHR43194:SF2">
    <property type="entry name" value="PEROXISOMAL MEMBRANE PROTEIN LPX1"/>
    <property type="match status" value="1"/>
</dbReference>
<keyword evidence="3" id="KW-1185">Reference proteome</keyword>
<dbReference type="InterPro" id="IPR029058">
    <property type="entry name" value="AB_hydrolase_fold"/>
</dbReference>
<name>A0A1K2HL00_9NEIS</name>
<dbReference type="Pfam" id="PF12146">
    <property type="entry name" value="Hydrolase_4"/>
    <property type="match status" value="1"/>
</dbReference>
<dbReference type="OrthoDB" id="9799989at2"/>
<accession>A0A1K2HL00</accession>
<evidence type="ECO:0000313" key="2">
    <source>
        <dbReference type="EMBL" id="SFZ77365.1"/>
    </source>
</evidence>
<dbReference type="InterPro" id="IPR050228">
    <property type="entry name" value="Carboxylesterase_BioH"/>
</dbReference>
<evidence type="ECO:0000259" key="1">
    <source>
        <dbReference type="Pfam" id="PF12146"/>
    </source>
</evidence>
<evidence type="ECO:0000313" key="3">
    <source>
        <dbReference type="Proteomes" id="UP000186513"/>
    </source>
</evidence>